<protein>
    <recommendedName>
        <fullName evidence="2">Protein kinase domain-containing protein</fullName>
    </recommendedName>
</protein>
<feature type="domain" description="Protein kinase" evidence="2">
    <location>
        <begin position="689"/>
        <end position="880"/>
    </location>
</feature>
<dbReference type="EMBL" id="JARBDR010000337">
    <property type="protein sequence ID" value="KAJ8314510.1"/>
    <property type="molecule type" value="Genomic_DNA"/>
</dbReference>
<sequence>MTARFYVISTRNSIFSMEDNQFISIDETANSDKSLDKEEAQKNLQNFQRQVFRFDKFIGSELLPGMSQQPNNSDNFNEDELFGCGNTEGHQDQIVPSGTNHPEDSPDGMSPSASDKRNRFKSTRNDEIDETENDNENEVFDKNITYEYQGNRLDSGNSSVNAISRRSRSLPDLVLSSPEYSVNSENRLKGKYSPDVVMWKSASKENAEKLDSVEDKLADLKKVCNSEKPKFKRSVSFQDKASEKIISPTYSATQKRDGFRKSSGYGTGDSSLQSMNSNVSTMSRENSKFGTSIDQEKEFGDQDPGKMFNRNRHDSGIQNEGHGDNFSFDNEIENYSKSDCQNNRPYLSIFNSDYSGPLNPTQSVNNSSNIISQENNLPCGNNMPHFVLFDKEQEEHSVSSEKPNTELLSVDKARKFVLKHYIRNNSSASSMAELSPLSPNQSNANTPSSYINAVPVPEFMKSLLSIIQQTDDPELKQIEQEQFLQKLENMEEISSKGASILSDYSSTSSSSLCHSGDSSNTVKKVTDENSDKKVLVKEDMTVQNLELTSRCREHSCNNKTCNKVRMCIRGLETALEQSWSPDIPLIKTTCSCLWGHAKYCDEPDYTCRIPWCLHLKLHMGEMEARLNQNRGSGDSVGLDDIRSVADRTADDVFTILSRIYRTPVLTCQVIPDDNPNKVLKFTSEVSCNRDIELLTSFGHFRNVFLSVHSKNSSKQCILKRIQNCETDNDVMVIYSKLKHKNHRNIVQHFWLAEYDRVCHLCTEFLKGGTLEECLQMVTLTHTRAVMYMLQILDAVMYLHNLKIVYLYWSCSNMLFVDTSRQHLKLCNLSLSVVEDKELCDVGLTKLSLPPCIVPPEKHPPDRISLREISEQLSHGTAAAF</sequence>
<dbReference type="PROSITE" id="PS50011">
    <property type="entry name" value="PROTEIN_KINASE_DOM"/>
    <property type="match status" value="1"/>
</dbReference>
<feature type="compositionally biased region" description="Polar residues" evidence="1">
    <location>
        <begin position="268"/>
        <end position="290"/>
    </location>
</feature>
<evidence type="ECO:0000313" key="4">
    <source>
        <dbReference type="Proteomes" id="UP001217089"/>
    </source>
</evidence>
<feature type="region of interest" description="Disordered" evidence="1">
    <location>
        <begin position="63"/>
        <end position="141"/>
    </location>
</feature>
<accession>A0ABQ9FAZ2</accession>
<dbReference type="Gene3D" id="1.10.510.10">
    <property type="entry name" value="Transferase(Phosphotransferase) domain 1"/>
    <property type="match status" value="1"/>
</dbReference>
<evidence type="ECO:0000259" key="2">
    <source>
        <dbReference type="PROSITE" id="PS50011"/>
    </source>
</evidence>
<dbReference type="Proteomes" id="UP001217089">
    <property type="component" value="Unassembled WGS sequence"/>
</dbReference>
<dbReference type="InterPro" id="IPR035898">
    <property type="entry name" value="TAZ_dom_sf"/>
</dbReference>
<dbReference type="InterPro" id="IPR011009">
    <property type="entry name" value="Kinase-like_dom_sf"/>
</dbReference>
<feature type="compositionally biased region" description="Acidic residues" evidence="1">
    <location>
        <begin position="127"/>
        <end position="138"/>
    </location>
</feature>
<comment type="caution">
    <text evidence="3">The sequence shown here is derived from an EMBL/GenBank/DDBJ whole genome shotgun (WGS) entry which is preliminary data.</text>
</comment>
<evidence type="ECO:0000313" key="3">
    <source>
        <dbReference type="EMBL" id="KAJ8314510.1"/>
    </source>
</evidence>
<evidence type="ECO:0000256" key="1">
    <source>
        <dbReference type="SAM" id="MobiDB-lite"/>
    </source>
</evidence>
<dbReference type="InterPro" id="IPR000719">
    <property type="entry name" value="Prot_kinase_dom"/>
</dbReference>
<name>A0ABQ9FAZ2_TEGGR</name>
<proteinExistence type="predicted"/>
<feature type="region of interest" description="Disordered" evidence="1">
    <location>
        <begin position="253"/>
        <end position="290"/>
    </location>
</feature>
<gene>
    <name evidence="3" type="ORF">KUTeg_006660</name>
</gene>
<organism evidence="3 4">
    <name type="scientific">Tegillarca granosa</name>
    <name type="common">Malaysian cockle</name>
    <name type="synonym">Anadara granosa</name>
    <dbReference type="NCBI Taxonomy" id="220873"/>
    <lineage>
        <taxon>Eukaryota</taxon>
        <taxon>Metazoa</taxon>
        <taxon>Spiralia</taxon>
        <taxon>Lophotrochozoa</taxon>
        <taxon>Mollusca</taxon>
        <taxon>Bivalvia</taxon>
        <taxon>Autobranchia</taxon>
        <taxon>Pteriomorphia</taxon>
        <taxon>Arcoida</taxon>
        <taxon>Arcoidea</taxon>
        <taxon>Arcidae</taxon>
        <taxon>Tegillarca</taxon>
    </lineage>
</organism>
<reference evidence="3 4" key="1">
    <citation type="submission" date="2022-12" db="EMBL/GenBank/DDBJ databases">
        <title>Chromosome-level genome of Tegillarca granosa.</title>
        <authorList>
            <person name="Kim J."/>
        </authorList>
    </citation>
    <scope>NUCLEOTIDE SEQUENCE [LARGE SCALE GENOMIC DNA]</scope>
    <source>
        <strain evidence="3">Teg-2019</strain>
        <tissue evidence="3">Adductor muscle</tissue>
    </source>
</reference>
<dbReference type="PANTHER" id="PTHR24347">
    <property type="entry name" value="SERINE/THREONINE-PROTEIN KINASE"/>
    <property type="match status" value="1"/>
</dbReference>
<dbReference type="SMART" id="SM00220">
    <property type="entry name" value="S_TKc"/>
    <property type="match status" value="1"/>
</dbReference>
<keyword evidence="4" id="KW-1185">Reference proteome</keyword>
<dbReference type="Gene3D" id="1.20.1020.10">
    <property type="entry name" value="TAZ domain"/>
    <property type="match status" value="1"/>
</dbReference>
<feature type="compositionally biased region" description="Polar residues" evidence="1">
    <location>
        <begin position="66"/>
        <end position="75"/>
    </location>
</feature>
<dbReference type="SUPFAM" id="SSF56112">
    <property type="entry name" value="Protein kinase-like (PK-like)"/>
    <property type="match status" value="1"/>
</dbReference>
<dbReference type="Pfam" id="PF00069">
    <property type="entry name" value="Pkinase"/>
    <property type="match status" value="1"/>
</dbReference>